<dbReference type="GO" id="GO:0002161">
    <property type="term" value="F:aminoacyl-tRNA deacylase activity"/>
    <property type="evidence" value="ECO:0007669"/>
    <property type="project" value="InterPro"/>
</dbReference>
<evidence type="ECO:0000256" key="8">
    <source>
        <dbReference type="ARBA" id="ARBA00023146"/>
    </source>
</evidence>
<dbReference type="SUPFAM" id="SSF50677">
    <property type="entry name" value="ValRS/IleRS/LeuRS editing domain"/>
    <property type="match status" value="1"/>
</dbReference>
<dbReference type="Gene3D" id="3.40.50.620">
    <property type="entry name" value="HUPs"/>
    <property type="match status" value="2"/>
</dbReference>
<dbReference type="InterPro" id="IPR009008">
    <property type="entry name" value="Val/Leu/Ile-tRNA-synth_edit"/>
</dbReference>
<evidence type="ECO:0000256" key="13">
    <source>
        <dbReference type="ARBA" id="ARBA00061452"/>
    </source>
</evidence>
<comment type="subcellular location">
    <subcellularLocation>
        <location evidence="1">Cytoplasm</location>
    </subcellularLocation>
</comment>
<dbReference type="InterPro" id="IPR024934">
    <property type="entry name" value="Rubredoxin-like_dom"/>
</dbReference>
<name>E0SSP7_IGNAA</name>
<evidence type="ECO:0000256" key="7">
    <source>
        <dbReference type="ARBA" id="ARBA00022917"/>
    </source>
</evidence>
<keyword evidence="6" id="KW-0067">ATP-binding</keyword>
<dbReference type="HOGENOM" id="CLU_001493_0_2_2"/>
<keyword evidence="7" id="KW-0648">Protein biosynthesis</keyword>
<dbReference type="GO" id="GO:0005829">
    <property type="term" value="C:cytosol"/>
    <property type="evidence" value="ECO:0007669"/>
    <property type="project" value="TreeGrafter"/>
</dbReference>
<keyword evidence="3" id="KW-0963">Cytoplasm</keyword>
<evidence type="ECO:0000256" key="4">
    <source>
        <dbReference type="ARBA" id="ARBA00022598"/>
    </source>
</evidence>
<dbReference type="GO" id="GO:0005524">
    <property type="term" value="F:ATP binding"/>
    <property type="evidence" value="ECO:0007669"/>
    <property type="project" value="UniProtKB-KW"/>
</dbReference>
<evidence type="ECO:0000256" key="9">
    <source>
        <dbReference type="ARBA" id="ARBA00024407"/>
    </source>
</evidence>
<evidence type="ECO:0000256" key="1">
    <source>
        <dbReference type="ARBA" id="ARBA00004496"/>
    </source>
</evidence>
<dbReference type="InterPro" id="IPR009080">
    <property type="entry name" value="tRNAsynth_Ia_anticodon-bd"/>
</dbReference>
<dbReference type="EC" id="6.1.1.9" evidence="2"/>
<dbReference type="SUPFAM" id="SSF47323">
    <property type="entry name" value="Anticodon-binding domain of a subclass of class I aminoacyl-tRNA synthetases"/>
    <property type="match status" value="1"/>
</dbReference>
<dbReference type="BioCyc" id="IAGG583356:GHAH-1823-MONOMER"/>
<evidence type="ECO:0000256" key="11">
    <source>
        <dbReference type="ARBA" id="ARBA00047552"/>
    </source>
</evidence>
<dbReference type="EMBL" id="CP002098">
    <property type="protein sequence ID" value="ADM28632.1"/>
    <property type="molecule type" value="Genomic_DNA"/>
</dbReference>
<dbReference type="InterPro" id="IPR002300">
    <property type="entry name" value="aa-tRNA-synth_Ia"/>
</dbReference>
<keyword evidence="5" id="KW-0547">Nucleotide-binding</keyword>
<sequence length="814" mass="96154">MYQFKAKFNETRWSIEKELELVELWEKEELFDFVYDPQKPILIVDTPPPYISGKPHVGQVAHYVQIDMISRAYRMLGYNVLVPFYGDRNGLPVEIFVERTYRVNPHEIAKSVEGREKFLELCKKHLDEVEKEFIKIWRRLGCSFIYWKEGTDSEEYRRITQETFIDMWNKGLIYEAERPVIWCPRCKTTLAEAEIEYKEEESDLYYIRFPLVEGYVVIATTRPELLGACLILAYNPSDERYKHLQGKKARVPLYNYEVDIIEHKSVDPNFGTGIMMICSYGDQSDVRIIRDLGLKPRILIDEDGRFNQEAGIIAGLRIQEARKRIAEELQRQGYLVKIERIRRNVPTCWRCGTPVEFIHHREYFLKQLEFKDKLKEIALRIRFLPEEHRKRLLDWIDSIAMDWPISKNRYYATEIPTWKCSKCGSVLIPSKGRYYRPWKDPPPWDRCPVCGAPKDYLVGETKVFDTWFDSSISILYASGKTKYPYIHDLYLKGAVEALRPQGYDIIRTWLYYTLLRIYLLYEKPAFTVVRITGMGLDEKGEAMHKSKGNVIYPEPYIDKYGADAFRFWSAVAAKLGSDYRFSEQLLRTGLLFITKLLNIARFVSMFPVIDSVETLYPLDKALLSKLNEVIDIVINSYRNMDVYEATQTLYHFTWDIFADHYIEMVKQRAYNFNNIYSIEEQKSAWYTLHTTLKYILQMLAPITPFVTDYIWRKLYSKDTSIHRECMPRKIDNIDKEMSRHLDIIITINSSIWRYKKSQNLKLSDKIRATLYIPEYLSPYAKDLEIFHGVTSVVIGMPKSGNYIELTKNVYLELE</sequence>
<protein>
    <recommendedName>
        <fullName evidence="9">Valine--tRNA ligase</fullName>
        <ecNumber evidence="2">6.1.1.9</ecNumber>
    </recommendedName>
    <alternativeName>
        <fullName evidence="10">Valyl-tRNA synthetase</fullName>
    </alternativeName>
</protein>
<dbReference type="FunFam" id="3.40.50.620:FF:000192">
    <property type="entry name" value="Valine--tRNA ligase"/>
    <property type="match status" value="1"/>
</dbReference>
<dbReference type="GO" id="GO:0006438">
    <property type="term" value="P:valyl-tRNA aminoacylation"/>
    <property type="evidence" value="ECO:0007669"/>
    <property type="project" value="InterPro"/>
</dbReference>
<dbReference type="Pfam" id="PF00133">
    <property type="entry name" value="tRNA-synt_1"/>
    <property type="match status" value="1"/>
</dbReference>
<dbReference type="PANTHER" id="PTHR11946:SF93">
    <property type="entry name" value="VALINE--TRNA LIGASE, CHLOROPLASTIC_MITOCHONDRIAL 2"/>
    <property type="match status" value="1"/>
</dbReference>
<dbReference type="SUPFAM" id="SSF52374">
    <property type="entry name" value="Nucleotidylyl transferase"/>
    <property type="match status" value="1"/>
</dbReference>
<dbReference type="InterPro" id="IPR002303">
    <property type="entry name" value="Valyl-tRNA_ligase"/>
</dbReference>
<dbReference type="KEGG" id="iag:Igag_1835"/>
<dbReference type="Pfam" id="PF08264">
    <property type="entry name" value="Anticodon_1"/>
    <property type="match status" value="1"/>
</dbReference>
<evidence type="ECO:0000256" key="6">
    <source>
        <dbReference type="ARBA" id="ARBA00022840"/>
    </source>
</evidence>
<dbReference type="InterPro" id="IPR033705">
    <property type="entry name" value="Anticodon_Ia_Val"/>
</dbReference>
<organism evidence="15 16">
    <name type="scientific">Ignisphaera aggregans (strain DSM 17230 / JCM 13409 / AQ1.S1)</name>
    <dbReference type="NCBI Taxonomy" id="583356"/>
    <lineage>
        <taxon>Archaea</taxon>
        <taxon>Thermoproteota</taxon>
        <taxon>Thermoprotei</taxon>
        <taxon>Desulfurococcales</taxon>
        <taxon>Desulfurococcaceae</taxon>
        <taxon>Ignisphaera</taxon>
    </lineage>
</organism>
<proteinExistence type="inferred from homology"/>
<evidence type="ECO:0000256" key="3">
    <source>
        <dbReference type="ARBA" id="ARBA00022490"/>
    </source>
</evidence>
<comment type="function">
    <text evidence="12">Catalyzes the attachment of valine to tRNA(Val). As ValRS can inadvertently accommodate and process structurally similar amino acids such as threonine, to avoid such errors, it has a 'posttransfer' editing activity that hydrolyzes mischarged Thr-tRNA(Val) in a tRNA-dependent manner.</text>
</comment>
<dbReference type="STRING" id="583356.Igag_1835"/>
<dbReference type="InterPro" id="IPR013155">
    <property type="entry name" value="M/V/L/I-tRNA-synth_anticd-bd"/>
</dbReference>
<keyword evidence="16" id="KW-1185">Reference proteome</keyword>
<accession>E0SSP7</accession>
<comment type="catalytic activity">
    <reaction evidence="11">
        <text>tRNA(Val) + L-valine + ATP = L-valyl-tRNA(Val) + AMP + diphosphate</text>
        <dbReference type="Rhea" id="RHEA:10704"/>
        <dbReference type="Rhea" id="RHEA-COMP:9672"/>
        <dbReference type="Rhea" id="RHEA-COMP:9708"/>
        <dbReference type="ChEBI" id="CHEBI:30616"/>
        <dbReference type="ChEBI" id="CHEBI:33019"/>
        <dbReference type="ChEBI" id="CHEBI:57762"/>
        <dbReference type="ChEBI" id="CHEBI:78442"/>
        <dbReference type="ChEBI" id="CHEBI:78537"/>
        <dbReference type="ChEBI" id="CHEBI:456215"/>
        <dbReference type="EC" id="6.1.1.9"/>
    </reaction>
</comment>
<dbReference type="PROSITE" id="PS50903">
    <property type="entry name" value="RUBREDOXIN_LIKE"/>
    <property type="match status" value="1"/>
</dbReference>
<dbReference type="NCBIfam" id="NF009687">
    <property type="entry name" value="PRK13208.1"/>
    <property type="match status" value="1"/>
</dbReference>
<feature type="domain" description="Rubredoxin-like" evidence="14">
    <location>
        <begin position="415"/>
        <end position="460"/>
    </location>
</feature>
<comment type="similarity">
    <text evidence="13">Belongs to the class-I aminoacyl-tRNA synthetase family. ValS type 2 subfamily.</text>
</comment>
<evidence type="ECO:0000256" key="5">
    <source>
        <dbReference type="ARBA" id="ARBA00022741"/>
    </source>
</evidence>
<dbReference type="Proteomes" id="UP000001304">
    <property type="component" value="Chromosome"/>
</dbReference>
<reference evidence="15 16" key="1">
    <citation type="journal article" date="2010" name="Stand. Genomic Sci.">
        <title>Complete genome sequence of Ignisphaera aggregans type strain (AQ1.S1).</title>
        <authorList>
            <person name="Goker M."/>
            <person name="Held B."/>
            <person name="Lapidus A."/>
            <person name="Nolan M."/>
            <person name="Spring S."/>
            <person name="Yasawong M."/>
            <person name="Lucas S."/>
            <person name="Glavina Del Rio T."/>
            <person name="Tice H."/>
            <person name="Cheng J.F."/>
            <person name="Goodwin L."/>
            <person name="Tapia R."/>
            <person name="Pitluck S."/>
            <person name="Liolios K."/>
            <person name="Ivanova N."/>
            <person name="Mavromatis K."/>
            <person name="Mikhailova N."/>
            <person name="Pati A."/>
            <person name="Chen A."/>
            <person name="Palaniappan K."/>
            <person name="Brambilla E."/>
            <person name="Land M."/>
            <person name="Hauser L."/>
            <person name="Chang Y.J."/>
            <person name="Jeffries C.D."/>
            <person name="Brettin T."/>
            <person name="Detter J.C."/>
            <person name="Han C."/>
            <person name="Rohde M."/>
            <person name="Sikorski J."/>
            <person name="Woyke T."/>
            <person name="Bristow J."/>
            <person name="Eisen J.A."/>
            <person name="Markowitz V."/>
            <person name="Hugenholtz P."/>
            <person name="Kyrpides N.C."/>
            <person name="Klenk H.P."/>
        </authorList>
    </citation>
    <scope>NUCLEOTIDE SEQUENCE [LARGE SCALE GENOMIC DNA]</scope>
    <source>
        <strain evidence="16">DSM 17230 / JCM 13409 / AQ1.S1</strain>
    </source>
</reference>
<evidence type="ECO:0000259" key="14">
    <source>
        <dbReference type="PROSITE" id="PS50903"/>
    </source>
</evidence>
<dbReference type="GO" id="GO:0004832">
    <property type="term" value="F:valine-tRNA ligase activity"/>
    <property type="evidence" value="ECO:0007669"/>
    <property type="project" value="UniProtKB-EC"/>
</dbReference>
<dbReference type="PANTHER" id="PTHR11946">
    <property type="entry name" value="VALYL-TRNA SYNTHETASES"/>
    <property type="match status" value="1"/>
</dbReference>
<dbReference type="PRINTS" id="PR00986">
    <property type="entry name" value="TRNASYNTHVAL"/>
</dbReference>
<dbReference type="CDD" id="cd07962">
    <property type="entry name" value="Anticodon_Ia_Val"/>
    <property type="match status" value="1"/>
</dbReference>
<evidence type="ECO:0000256" key="2">
    <source>
        <dbReference type="ARBA" id="ARBA00013169"/>
    </source>
</evidence>
<gene>
    <name evidence="15" type="ordered locus">Igag_1835</name>
</gene>
<evidence type="ECO:0000313" key="15">
    <source>
        <dbReference type="EMBL" id="ADM28632.1"/>
    </source>
</evidence>
<evidence type="ECO:0000313" key="16">
    <source>
        <dbReference type="Proteomes" id="UP000001304"/>
    </source>
</evidence>
<keyword evidence="8 15" id="KW-0030">Aminoacyl-tRNA synthetase</keyword>
<keyword evidence="4 15" id="KW-0436">Ligase</keyword>
<evidence type="ECO:0000256" key="12">
    <source>
        <dbReference type="ARBA" id="ARBA00055630"/>
    </source>
</evidence>
<dbReference type="InterPro" id="IPR014729">
    <property type="entry name" value="Rossmann-like_a/b/a_fold"/>
</dbReference>
<dbReference type="GO" id="GO:0005506">
    <property type="term" value="F:iron ion binding"/>
    <property type="evidence" value="ECO:0007669"/>
    <property type="project" value="InterPro"/>
</dbReference>
<dbReference type="Gene3D" id="1.10.730.10">
    <property type="entry name" value="Isoleucyl-tRNA Synthetase, Domain 1"/>
    <property type="match status" value="1"/>
</dbReference>
<dbReference type="AlphaFoldDB" id="E0SSP7"/>
<evidence type="ECO:0000256" key="10">
    <source>
        <dbReference type="ARBA" id="ARBA00029936"/>
    </source>
</evidence>